<dbReference type="PANTHER" id="PTHR42718">
    <property type="entry name" value="MAJOR FACILITATOR SUPERFAMILY MULTIDRUG TRANSPORTER MFSC"/>
    <property type="match status" value="1"/>
</dbReference>
<keyword evidence="6 7" id="KW-0472">Membrane</keyword>
<feature type="transmembrane region" description="Helical" evidence="7">
    <location>
        <begin position="308"/>
        <end position="326"/>
    </location>
</feature>
<proteinExistence type="predicted"/>
<feature type="transmembrane region" description="Helical" evidence="7">
    <location>
        <begin position="333"/>
        <end position="352"/>
    </location>
</feature>
<evidence type="ECO:0000256" key="7">
    <source>
        <dbReference type="SAM" id="Phobius"/>
    </source>
</evidence>
<dbReference type="GO" id="GO:0022857">
    <property type="term" value="F:transmembrane transporter activity"/>
    <property type="evidence" value="ECO:0007669"/>
    <property type="project" value="InterPro"/>
</dbReference>
<evidence type="ECO:0000256" key="5">
    <source>
        <dbReference type="ARBA" id="ARBA00022989"/>
    </source>
</evidence>
<dbReference type="CDD" id="cd17321">
    <property type="entry name" value="MFS_MMR_MDR_like"/>
    <property type="match status" value="1"/>
</dbReference>
<dbReference type="EMBL" id="RKHY01000001">
    <property type="protein sequence ID" value="ROS44259.1"/>
    <property type="molecule type" value="Genomic_DNA"/>
</dbReference>
<evidence type="ECO:0000313" key="9">
    <source>
        <dbReference type="EMBL" id="ROS44259.1"/>
    </source>
</evidence>
<evidence type="ECO:0000256" key="4">
    <source>
        <dbReference type="ARBA" id="ARBA00022692"/>
    </source>
</evidence>
<dbReference type="InterPro" id="IPR020846">
    <property type="entry name" value="MFS_dom"/>
</dbReference>
<feature type="transmembrane region" description="Helical" evidence="7">
    <location>
        <begin position="402"/>
        <end position="419"/>
    </location>
</feature>
<keyword evidence="5 7" id="KW-1133">Transmembrane helix</keyword>
<comment type="subcellular location">
    <subcellularLocation>
        <location evidence="1">Cell membrane</location>
        <topology evidence="1">Multi-pass membrane protein</topology>
    </subcellularLocation>
</comment>
<name>A0A3N2H736_9PSEU</name>
<feature type="transmembrane region" description="Helical" evidence="7">
    <location>
        <begin position="111"/>
        <end position="130"/>
    </location>
</feature>
<feature type="transmembrane region" description="Helical" evidence="7">
    <location>
        <begin position="200"/>
        <end position="220"/>
    </location>
</feature>
<keyword evidence="10" id="KW-1185">Reference proteome</keyword>
<evidence type="ECO:0000256" key="6">
    <source>
        <dbReference type="ARBA" id="ARBA00023136"/>
    </source>
</evidence>
<evidence type="ECO:0000313" key="10">
    <source>
        <dbReference type="Proteomes" id="UP000274843"/>
    </source>
</evidence>
<feature type="transmembrane region" description="Helical" evidence="7">
    <location>
        <begin position="358"/>
        <end position="381"/>
    </location>
</feature>
<keyword evidence="4 7" id="KW-0812">Transmembrane</keyword>
<dbReference type="Gene3D" id="1.20.1250.20">
    <property type="entry name" value="MFS general substrate transporter like domains"/>
    <property type="match status" value="1"/>
</dbReference>
<comment type="caution">
    <text evidence="9">The sequence shown here is derived from an EMBL/GenBank/DDBJ whole genome shotgun (WGS) entry which is preliminary data.</text>
</comment>
<accession>A0A3N2H736</accession>
<organism evidence="9 10">
    <name type="scientific">Amycolatopsis thermoflava</name>
    <dbReference type="NCBI Taxonomy" id="84480"/>
    <lineage>
        <taxon>Bacteria</taxon>
        <taxon>Bacillati</taxon>
        <taxon>Actinomycetota</taxon>
        <taxon>Actinomycetes</taxon>
        <taxon>Pseudonocardiales</taxon>
        <taxon>Pseudonocardiaceae</taxon>
        <taxon>Amycolatopsis</taxon>
        <taxon>Amycolatopsis methanolica group</taxon>
    </lineage>
</organism>
<dbReference type="Gene3D" id="1.20.1720.10">
    <property type="entry name" value="Multidrug resistance protein D"/>
    <property type="match status" value="1"/>
</dbReference>
<gene>
    <name evidence="9" type="ORF">EDD35_6694</name>
</gene>
<evidence type="ECO:0000256" key="1">
    <source>
        <dbReference type="ARBA" id="ARBA00004651"/>
    </source>
</evidence>
<evidence type="ECO:0000256" key="2">
    <source>
        <dbReference type="ARBA" id="ARBA00022448"/>
    </source>
</evidence>
<dbReference type="PROSITE" id="PS50850">
    <property type="entry name" value="MFS"/>
    <property type="match status" value="1"/>
</dbReference>
<dbReference type="Proteomes" id="UP000274843">
    <property type="component" value="Unassembled WGS sequence"/>
</dbReference>
<feature type="transmembrane region" description="Helical" evidence="7">
    <location>
        <begin position="232"/>
        <end position="249"/>
    </location>
</feature>
<feature type="transmembrane region" description="Helical" evidence="7">
    <location>
        <begin position="169"/>
        <end position="188"/>
    </location>
</feature>
<feature type="transmembrane region" description="Helical" evidence="7">
    <location>
        <begin position="49"/>
        <end position="68"/>
    </location>
</feature>
<dbReference type="InterPro" id="IPR036259">
    <property type="entry name" value="MFS_trans_sf"/>
</dbReference>
<feature type="transmembrane region" description="Helical" evidence="7">
    <location>
        <begin position="137"/>
        <end position="157"/>
    </location>
</feature>
<feature type="transmembrane region" description="Helical" evidence="7">
    <location>
        <begin position="425"/>
        <end position="445"/>
    </location>
</feature>
<keyword evidence="2" id="KW-0813">Transport</keyword>
<feature type="transmembrane region" description="Helical" evidence="7">
    <location>
        <begin position="269"/>
        <end position="288"/>
    </location>
</feature>
<dbReference type="SUPFAM" id="SSF103473">
    <property type="entry name" value="MFS general substrate transporter"/>
    <property type="match status" value="1"/>
</dbReference>
<dbReference type="PANTHER" id="PTHR42718:SF46">
    <property type="entry name" value="BLR6921 PROTEIN"/>
    <property type="match status" value="1"/>
</dbReference>
<feature type="domain" description="Major facilitator superfamily (MFS) profile" evidence="8">
    <location>
        <begin position="14"/>
        <end position="451"/>
    </location>
</feature>
<feature type="transmembrane region" description="Helical" evidence="7">
    <location>
        <begin position="80"/>
        <end position="99"/>
    </location>
</feature>
<evidence type="ECO:0000259" key="8">
    <source>
        <dbReference type="PROSITE" id="PS50850"/>
    </source>
</evidence>
<dbReference type="InterPro" id="IPR011701">
    <property type="entry name" value="MFS"/>
</dbReference>
<dbReference type="Pfam" id="PF07690">
    <property type="entry name" value="MFS_1"/>
    <property type="match status" value="1"/>
</dbReference>
<reference evidence="9 10" key="1">
    <citation type="submission" date="2018-11" db="EMBL/GenBank/DDBJ databases">
        <title>Sequencing the genomes of 1000 actinobacteria strains.</title>
        <authorList>
            <person name="Klenk H.-P."/>
        </authorList>
    </citation>
    <scope>NUCLEOTIDE SEQUENCE [LARGE SCALE GENOMIC DNA]</scope>
    <source>
        <strain evidence="9 10">DSM 44348</strain>
    </source>
</reference>
<dbReference type="AlphaFoldDB" id="A0A3N2H736"/>
<protein>
    <submittedName>
        <fullName evidence="9">EmrB/QacA subfamily drug resistance transporter</fullName>
    </submittedName>
</protein>
<keyword evidence="3" id="KW-1003">Cell membrane</keyword>
<evidence type="ECO:0000256" key="3">
    <source>
        <dbReference type="ARBA" id="ARBA00022475"/>
    </source>
</evidence>
<dbReference type="GO" id="GO:0005886">
    <property type="term" value="C:plasma membrane"/>
    <property type="evidence" value="ECO:0007669"/>
    <property type="project" value="UniProtKB-SubCell"/>
</dbReference>
<sequence length="457" mass="46231">MVSVRRVSARPRLVLALICVASFLVYLDTSITPVAVPAIRADFGAGPSVAQWLLDAYTLAFACLLLTAGSLGDRLGRKSVLLAGIAGFTLASVACAAAPDSGALIAARGAQGVFAAAVVPVSLAATAGLFTDARARARAIGVWGGTSGVALALGPLLGGLLVEGAGWRSMFWINLPIGVVAFAGLLWTMPRVAPSGGRRIDVPGQVLFVAGAAAVTYVLIEGRMLGWDSPVVLGVLAGGLVALGAFVAWQRRTSEPMLPPRLLGIREVALACAVNFLGLFGLYAVLYLVTVHLQEVLGLSPMATGVRFLALFGCLGVTAVLASAVAARLGTRVTMALGLACITAGLLGLTLLETGAGYWAYGWALVLLGVGVPLSSGVVAIQAMMGAVPPELSGTASGSMNTFRQFGAVVGVALAGLLSPGPGTLWVTFAVAAAGALLAGVLVMAQRPAAARVPERV</sequence>